<keyword evidence="5" id="KW-1185">Reference proteome</keyword>
<proteinExistence type="inferred from homology"/>
<protein>
    <submittedName>
        <fullName evidence="4">Branched-chain amino acid transport system substrate-binding protein</fullName>
    </submittedName>
</protein>
<dbReference type="InterPro" id="IPR028081">
    <property type="entry name" value="Leu-bd"/>
</dbReference>
<dbReference type="EMBL" id="FAOZ01000026">
    <property type="protein sequence ID" value="CUU59259.1"/>
    <property type="molecule type" value="Genomic_DNA"/>
</dbReference>
<sequence length="440" mass="45068">MKSADTSSAAATGSRRVRIFHRSTVLRMSAVTAAAASLVLVAACGGGEDEPSSGETSTAAAADVLGPLAKATGEPVKIGVISDGRAAHGDLSVQFDVADATAKYLNDHLSGIGGRPIEIVTCETGGDPAKGGDCGNQMVKEGVIAVAIGETTALDDAWTPLHDAKIPVMLYGGGGKRQLEDAQSTFMLTDAVFASVTLPIQLAEEKGAKKVTSVVIDVPAAISLLETSATPEYKRLGIENNLVRIPPGTPDMTPQMRQATKGDPGIIYVLGNDPFCIAAFNGLRAVGFKGDITSIAQCVTDATREAVPGDFLEGMTVSASAPLGTDNPSSRLYNAVVDAYGSGDIDTSTVTGMTMFITLSGLQAATADISGDITPATVTAAIKAMPEKELPGTGGMKFRCNGKAFTNTPAVCVRGGLVTTLDGKGQPAEYKTLGNTPIKD</sequence>
<evidence type="ECO:0000313" key="5">
    <source>
        <dbReference type="Proteomes" id="UP000198802"/>
    </source>
</evidence>
<gene>
    <name evidence="4" type="ORF">Ga0074812_12636</name>
</gene>
<keyword evidence="2" id="KW-0732">Signal</keyword>
<evidence type="ECO:0000256" key="1">
    <source>
        <dbReference type="ARBA" id="ARBA00010062"/>
    </source>
</evidence>
<evidence type="ECO:0000313" key="4">
    <source>
        <dbReference type="EMBL" id="CUU59259.1"/>
    </source>
</evidence>
<evidence type="ECO:0000256" key="2">
    <source>
        <dbReference type="ARBA" id="ARBA00022729"/>
    </source>
</evidence>
<organism evidence="4 5">
    <name type="scientific">Parafrankia irregularis</name>
    <dbReference type="NCBI Taxonomy" id="795642"/>
    <lineage>
        <taxon>Bacteria</taxon>
        <taxon>Bacillati</taxon>
        <taxon>Actinomycetota</taxon>
        <taxon>Actinomycetes</taxon>
        <taxon>Frankiales</taxon>
        <taxon>Frankiaceae</taxon>
        <taxon>Parafrankia</taxon>
    </lineage>
</organism>
<dbReference type="SUPFAM" id="SSF53822">
    <property type="entry name" value="Periplasmic binding protein-like I"/>
    <property type="match status" value="1"/>
</dbReference>
<dbReference type="AlphaFoldDB" id="A0A0S4QU34"/>
<dbReference type="Pfam" id="PF13458">
    <property type="entry name" value="Peripla_BP_6"/>
    <property type="match status" value="1"/>
</dbReference>
<evidence type="ECO:0000259" key="3">
    <source>
        <dbReference type="Pfam" id="PF13458"/>
    </source>
</evidence>
<dbReference type="Gene3D" id="3.40.50.2300">
    <property type="match status" value="2"/>
</dbReference>
<reference evidence="5" key="1">
    <citation type="submission" date="2015-11" db="EMBL/GenBank/DDBJ databases">
        <authorList>
            <person name="Varghese N."/>
        </authorList>
    </citation>
    <scope>NUCLEOTIDE SEQUENCE [LARGE SCALE GENOMIC DNA]</scope>
    <source>
        <strain evidence="5">DSM 45899</strain>
    </source>
</reference>
<name>A0A0S4QU34_9ACTN</name>
<dbReference type="PANTHER" id="PTHR30483:SF6">
    <property type="entry name" value="PERIPLASMIC BINDING PROTEIN OF ABC TRANSPORTER FOR NATURAL AMINO ACIDS"/>
    <property type="match status" value="1"/>
</dbReference>
<dbReference type="InterPro" id="IPR028082">
    <property type="entry name" value="Peripla_BP_I"/>
</dbReference>
<dbReference type="Proteomes" id="UP000198802">
    <property type="component" value="Unassembled WGS sequence"/>
</dbReference>
<dbReference type="PANTHER" id="PTHR30483">
    <property type="entry name" value="LEUCINE-SPECIFIC-BINDING PROTEIN"/>
    <property type="match status" value="1"/>
</dbReference>
<accession>A0A0S4QU34</accession>
<feature type="domain" description="Leucine-binding protein" evidence="3">
    <location>
        <begin position="75"/>
        <end position="407"/>
    </location>
</feature>
<dbReference type="InterPro" id="IPR051010">
    <property type="entry name" value="BCAA_transport"/>
</dbReference>
<comment type="similarity">
    <text evidence="1">Belongs to the leucine-binding protein family.</text>
</comment>
<dbReference type="RefSeq" id="WP_091283328.1">
    <property type="nucleotide sequence ID" value="NZ_FAOZ01000026.1"/>
</dbReference>